<accession>A0ABV8E5L3</accession>
<name>A0ABV8E5L3_9HYPH</name>
<evidence type="ECO:0008006" key="3">
    <source>
        <dbReference type="Google" id="ProtNLM"/>
    </source>
</evidence>
<reference evidence="2" key="1">
    <citation type="journal article" date="2019" name="Int. J. Syst. Evol. Microbiol.">
        <title>The Global Catalogue of Microorganisms (GCM) 10K type strain sequencing project: providing services to taxonomists for standard genome sequencing and annotation.</title>
        <authorList>
            <consortium name="The Broad Institute Genomics Platform"/>
            <consortium name="The Broad Institute Genome Sequencing Center for Infectious Disease"/>
            <person name="Wu L."/>
            <person name="Ma J."/>
        </authorList>
    </citation>
    <scope>NUCLEOTIDE SEQUENCE [LARGE SCALE GENOMIC DNA]</scope>
    <source>
        <strain evidence="2">TBRC 5781</strain>
    </source>
</reference>
<comment type="caution">
    <text evidence="1">The sequence shown here is derived from an EMBL/GenBank/DDBJ whole genome shotgun (WGS) entry which is preliminary data.</text>
</comment>
<organism evidence="1 2">
    <name type="scientific">Rhizobium lemnae</name>
    <dbReference type="NCBI Taxonomy" id="1214924"/>
    <lineage>
        <taxon>Bacteria</taxon>
        <taxon>Pseudomonadati</taxon>
        <taxon>Pseudomonadota</taxon>
        <taxon>Alphaproteobacteria</taxon>
        <taxon>Hyphomicrobiales</taxon>
        <taxon>Rhizobiaceae</taxon>
        <taxon>Rhizobium/Agrobacterium group</taxon>
        <taxon>Rhizobium</taxon>
    </lineage>
</organism>
<dbReference type="InterPro" id="IPR023393">
    <property type="entry name" value="START-like_dom_sf"/>
</dbReference>
<protein>
    <recommendedName>
        <fullName evidence="3">Polyketide cyclase</fullName>
    </recommendedName>
</protein>
<sequence length="140" mass="16299">MKLYEERIISGNLSEIWRIATDVAKWPEWDPHEEAGEIYGPFQAGTKAYSKPRGGPAAHWVLTHVDPERSWSLINKMVIGTLEVENLYTQLPDKQVRCQKTMVVKGWILRLLFKLHFEAETRKDMQATWIALERLCNPSY</sequence>
<dbReference type="EMBL" id="JBHSBD010000011">
    <property type="protein sequence ID" value="MFC3967204.1"/>
    <property type="molecule type" value="Genomic_DNA"/>
</dbReference>
<dbReference type="Gene3D" id="3.30.530.20">
    <property type="match status" value="1"/>
</dbReference>
<keyword evidence="2" id="KW-1185">Reference proteome</keyword>
<evidence type="ECO:0000313" key="2">
    <source>
        <dbReference type="Proteomes" id="UP001595697"/>
    </source>
</evidence>
<dbReference type="Proteomes" id="UP001595697">
    <property type="component" value="Unassembled WGS sequence"/>
</dbReference>
<proteinExistence type="predicted"/>
<dbReference type="RefSeq" id="WP_247261272.1">
    <property type="nucleotide sequence ID" value="NZ_JALJQZ010000018.1"/>
</dbReference>
<evidence type="ECO:0000313" key="1">
    <source>
        <dbReference type="EMBL" id="MFC3967204.1"/>
    </source>
</evidence>
<gene>
    <name evidence="1" type="ORF">ACFOVS_03450</name>
</gene>
<dbReference type="SUPFAM" id="SSF55961">
    <property type="entry name" value="Bet v1-like"/>
    <property type="match status" value="1"/>
</dbReference>